<reference evidence="2 3" key="1">
    <citation type="journal article" date="2018" name="Evol. Lett.">
        <title>Horizontal gene cluster transfer increased hallucinogenic mushroom diversity.</title>
        <authorList>
            <person name="Reynolds H.T."/>
            <person name="Vijayakumar V."/>
            <person name="Gluck-Thaler E."/>
            <person name="Korotkin H.B."/>
            <person name="Matheny P.B."/>
            <person name="Slot J.C."/>
        </authorList>
    </citation>
    <scope>NUCLEOTIDE SEQUENCE [LARGE SCALE GENOMIC DNA]</scope>
    <source>
        <strain evidence="2 3">SRW20</strain>
    </source>
</reference>
<evidence type="ECO:0000259" key="1">
    <source>
        <dbReference type="Pfam" id="PF12770"/>
    </source>
</evidence>
<evidence type="ECO:0000313" key="2">
    <source>
        <dbReference type="EMBL" id="PPQ96353.1"/>
    </source>
</evidence>
<proteinExistence type="predicted"/>
<dbReference type="PANTHER" id="PTHR19959">
    <property type="entry name" value="KINESIN LIGHT CHAIN"/>
    <property type="match status" value="1"/>
</dbReference>
<dbReference type="EMBL" id="NHYE01001377">
    <property type="protein sequence ID" value="PPQ96353.1"/>
    <property type="molecule type" value="Genomic_DNA"/>
</dbReference>
<gene>
    <name evidence="2" type="ORF">CVT26_005040</name>
</gene>
<dbReference type="InterPro" id="IPR024983">
    <property type="entry name" value="CHAT_dom"/>
</dbReference>
<comment type="caution">
    <text evidence="2">The sequence shown here is derived from an EMBL/GenBank/DDBJ whole genome shotgun (WGS) entry which is preliminary data.</text>
</comment>
<dbReference type="Gene3D" id="1.25.40.10">
    <property type="entry name" value="Tetratricopeptide repeat domain"/>
    <property type="match status" value="3"/>
</dbReference>
<feature type="domain" description="CHAT" evidence="1">
    <location>
        <begin position="1179"/>
        <end position="1456"/>
    </location>
</feature>
<evidence type="ECO:0000313" key="3">
    <source>
        <dbReference type="Proteomes" id="UP000284706"/>
    </source>
</evidence>
<dbReference type="InterPro" id="IPR011990">
    <property type="entry name" value="TPR-like_helical_dom_sf"/>
</dbReference>
<keyword evidence="3" id="KW-1185">Reference proteome</keyword>
<dbReference type="STRING" id="231916.A0A409Y074"/>
<dbReference type="Pfam" id="PF12770">
    <property type="entry name" value="CHAT"/>
    <property type="match status" value="1"/>
</dbReference>
<dbReference type="InParanoid" id="A0A409Y074"/>
<protein>
    <recommendedName>
        <fullName evidence="1">CHAT domain-containing protein</fullName>
    </recommendedName>
</protein>
<dbReference type="PANTHER" id="PTHR19959:SF119">
    <property type="entry name" value="FUNGAL LIPASE-LIKE DOMAIN-CONTAINING PROTEIN"/>
    <property type="match status" value="1"/>
</dbReference>
<dbReference type="Pfam" id="PF13374">
    <property type="entry name" value="TPR_10"/>
    <property type="match status" value="3"/>
</dbReference>
<dbReference type="OrthoDB" id="9991317at2759"/>
<dbReference type="SUPFAM" id="SSF81901">
    <property type="entry name" value="HCP-like"/>
    <property type="match status" value="2"/>
</dbReference>
<dbReference type="Proteomes" id="UP000284706">
    <property type="component" value="Unassembled WGS sequence"/>
</dbReference>
<sequence>MPCLESSTQSGDTTNKIDESVDDNEFEYFHLAKSLLDECLAHVSLANLNNVVFLVQEFYLNPPASARLRFQALNVLASVLAIRFMQTKDPQHFCEVLKLEKINMQAREVLNSMTDDGDGSDSMESLEMLALAQTILDEFTKLTSLSTINSAIFLLQSSLQELSVAHPMQPSIQVHLAYATYMLFRHSGNIVDLDAAIRIVGENVSQPGPEGYRENLDDLLQLLTSALAPKSNNADNAMTELFESSSSTMQPEDFGGLVYSFEEDISSLLHADTLMDQFEISGNMDDLEECIRLTWLGLEKLSPHSNNLDLALDNLGIALRTRFQQTGDTRDLEEGISLHRRALKLRHRSHPQRATSLNNLANGLFYRYQVSGGTKDLDDAVSLHEQALELRTATGPESASSLINLAAALLSRFNQRGNDQDLDDAICFYYQALEFPDLSQTYRLGLINNLAIALLSRFENHGDKENLEAGLSFFRRALELTPPSHPSRPDALTNLASTLSTKFNQEGSLQDLEESISSCREALILLSPCHIGRSMCLQILGVGLLIRFRQSTDPRDLNEAIFSLEEALKLRPSPHPDRSMSLHNLAAGLSARFELQGNFEDIEKSILYSREVLSTMPTSHPHFHTTLVNLCTCLLTRFRSSGHLKDLDEAISVGRQALELTPPTHPNRTTIINNLANGLSSRYRQRNDSQDLQEAVSLHKLSSELLPQGHPRHPEILSNLGEALLTRFRRHHDIQDLTESISLHRDSLAHMSRSHPGYISTINNLANALYVRYHETGTRSSLDEAILLYKEALKLTHFSHSSYIECLDNLVKALSTRFRAAGVSPDFDEGIHLSSAALERLPASHPSRSLVLFELAGLYISAYDKENPNLDHLEQAMKLYSEATLAQPQSPSGQFTSAKAWTYFADIYQHSSALGAFEIALGIIPEMATISMDIQSRQEVLLEESDGMARRGARLAIRDRRFDKALEFLEAGRSIFWSQFLALRSPLDRLHDISPKLAMDLRRVSKDLEQGAYRDRVMSDMPNHQKLSMEEEASRLIGLAAERTQIIDKIRKLTGFEDFLQPQKLSTLQMAAKASPIVYLVANDDISDCLVLTSTDVHHVPLPLLGQDMLTGLIYLLKFATSDHRILRSENEDTSLEDLSNVSRAALGALRSWTSERGMRRKTAIPDRISSDDIFEFVLDKLWKEVVKPVVQYLGLEANKRSKVTWCPTGIFSFLPIHAAGHYENDEGYTDCASNYIISSYTPTIGTLLTRSSQNLFPTPEDFKMMVVIQSQTLPSTQEELKKIEQYVSRDSLIKFGTKDIATSVDSVAASLSSVSAVHFACHGKQDFENPLKSGLEIEGDRLTIARIMKESVPNGSLAFLSACETAMGDVNIPDEAFNIGASLLFTGFQSVVATMWRMWDVDGPAVADVFYRELFRDETMGPDIEKSAEALDIAVRELRSRGVAYKRWVPFIHMGK</sequence>
<organism evidence="2 3">
    <name type="scientific">Gymnopilus dilepis</name>
    <dbReference type="NCBI Taxonomy" id="231916"/>
    <lineage>
        <taxon>Eukaryota</taxon>
        <taxon>Fungi</taxon>
        <taxon>Dikarya</taxon>
        <taxon>Basidiomycota</taxon>
        <taxon>Agaricomycotina</taxon>
        <taxon>Agaricomycetes</taxon>
        <taxon>Agaricomycetidae</taxon>
        <taxon>Agaricales</taxon>
        <taxon>Agaricineae</taxon>
        <taxon>Hymenogastraceae</taxon>
        <taxon>Gymnopilus</taxon>
    </lineage>
</organism>
<name>A0A409Y074_9AGAR</name>
<accession>A0A409Y074</accession>
<dbReference type="SUPFAM" id="SSF48452">
    <property type="entry name" value="TPR-like"/>
    <property type="match status" value="1"/>
</dbReference>